<dbReference type="InterPro" id="IPR045188">
    <property type="entry name" value="Boi1/Boi2-like"/>
</dbReference>
<sequence length="497" mass="55862">MKFNEKELAELSSGAADLEGRLNHKRAHKSGSKERWFKLKYNLLFYFNINEIGQIDTRQPAGVIVLENYNINLDMFEGAFAFSISFRDEHDKRHILSGRSEDQVEQWVAALKQASYEYWRSQLIVLQETLCRKTGKDPLLMQLRNQGIIRDEAWEPASSFRSHVQSFTTSVVYTLARLNPMRNSEIGVIIMKNSSCASCPLGPPPDILHIPPPPFPEFLQQSSDFYPNLGALPFPPNLNDSPCKHLCDRHSEGVQYIEMPKQGTVFDDTWLLVLISSCVGVILIGIILATLLLKCKLSRNGKNGVISMPNATTGMQTKNGRIQNEAVLYPCAADTMQDSRVMWATLTPRGTTRHYLEEHTYETIGGGQFHKRACSTTPTEHTYADPPVTTPVHVRPKDDKAFDNTAFVDYEEPLSVKTEYYQLNDVLEPSDAGILTIQRGTLRPHVSSPTRIEHPNLPPLNLLPHKRSSKKGATIGQHASDTLLRSSITSSTYIPTI</sequence>
<evidence type="ECO:0000313" key="5">
    <source>
        <dbReference type="EMBL" id="KAF7401300.1"/>
    </source>
</evidence>
<dbReference type="Pfam" id="PF00169">
    <property type="entry name" value="PH"/>
    <property type="match status" value="1"/>
</dbReference>
<dbReference type="AlphaFoldDB" id="A0A834N9Z6"/>
<evidence type="ECO:0000313" key="6">
    <source>
        <dbReference type="Proteomes" id="UP000617340"/>
    </source>
</evidence>
<dbReference type="GO" id="GO:0055037">
    <property type="term" value="C:recycling endosome"/>
    <property type="evidence" value="ECO:0007669"/>
    <property type="project" value="TreeGrafter"/>
</dbReference>
<dbReference type="SUPFAM" id="SSF50729">
    <property type="entry name" value="PH domain-like"/>
    <property type="match status" value="1"/>
</dbReference>
<dbReference type="Proteomes" id="UP000617340">
    <property type="component" value="Unassembled WGS sequence"/>
</dbReference>
<dbReference type="InterPro" id="IPR011993">
    <property type="entry name" value="PH-like_dom_sf"/>
</dbReference>
<dbReference type="PROSITE" id="PS50003">
    <property type="entry name" value="PH_DOMAIN"/>
    <property type="match status" value="1"/>
</dbReference>
<reference evidence="5" key="1">
    <citation type="journal article" date="2020" name="G3 (Bethesda)">
        <title>High-Quality Assemblies for Three Invasive Social Wasps from the &lt;i&gt;Vespula&lt;/i&gt; Genus.</title>
        <authorList>
            <person name="Harrop T.W.R."/>
            <person name="Guhlin J."/>
            <person name="McLaughlin G.M."/>
            <person name="Permina E."/>
            <person name="Stockwell P."/>
            <person name="Gilligan J."/>
            <person name="Le Lec M.F."/>
            <person name="Gruber M.A.M."/>
            <person name="Quinn O."/>
            <person name="Lovegrove M."/>
            <person name="Duncan E.J."/>
            <person name="Remnant E.J."/>
            <person name="Van Eeckhoven J."/>
            <person name="Graham B."/>
            <person name="Knapp R.A."/>
            <person name="Langford K.W."/>
            <person name="Kronenberg Z."/>
            <person name="Press M.O."/>
            <person name="Eacker S.M."/>
            <person name="Wilson-Rankin E.E."/>
            <person name="Purcell J."/>
            <person name="Lester P.J."/>
            <person name="Dearden P.K."/>
        </authorList>
    </citation>
    <scope>NUCLEOTIDE SEQUENCE</scope>
    <source>
        <strain evidence="5">Linc-1</strain>
    </source>
</reference>
<name>A0A834N9Z6_VESGE</name>
<evidence type="ECO:0000256" key="3">
    <source>
        <dbReference type="SAM" id="Phobius"/>
    </source>
</evidence>
<dbReference type="InterPro" id="IPR001849">
    <property type="entry name" value="PH_domain"/>
</dbReference>
<keyword evidence="3" id="KW-0812">Transmembrane</keyword>
<dbReference type="Gene3D" id="2.30.29.30">
    <property type="entry name" value="Pleckstrin-homology domain (PH domain)/Phosphotyrosine-binding domain (PTB)"/>
    <property type="match status" value="1"/>
</dbReference>
<dbReference type="GO" id="GO:0042147">
    <property type="term" value="P:retrograde transport, endosome to Golgi"/>
    <property type="evidence" value="ECO:0007669"/>
    <property type="project" value="TreeGrafter"/>
</dbReference>
<dbReference type="PANTHER" id="PTHR22902:SF9">
    <property type="entry name" value="PLECKSTRIN HOMOLOGY DOMAIN-CONTAINING FAMILY J MEMBER 1"/>
    <property type="match status" value="1"/>
</dbReference>
<dbReference type="GO" id="GO:0001881">
    <property type="term" value="P:receptor recycling"/>
    <property type="evidence" value="ECO:0007669"/>
    <property type="project" value="TreeGrafter"/>
</dbReference>
<keyword evidence="3" id="KW-1133">Transmembrane helix</keyword>
<evidence type="ECO:0000256" key="2">
    <source>
        <dbReference type="SAM" id="MobiDB-lite"/>
    </source>
</evidence>
<feature type="region of interest" description="Disordered" evidence="2">
    <location>
        <begin position="445"/>
        <end position="478"/>
    </location>
</feature>
<keyword evidence="3" id="KW-0472">Membrane</keyword>
<protein>
    <recommendedName>
        <fullName evidence="1">Pleckstrin homology domain-containing family J member 1</fullName>
    </recommendedName>
</protein>
<feature type="transmembrane region" description="Helical" evidence="3">
    <location>
        <begin position="270"/>
        <end position="293"/>
    </location>
</feature>
<dbReference type="GO" id="GO:0007032">
    <property type="term" value="P:endosome organization"/>
    <property type="evidence" value="ECO:0007669"/>
    <property type="project" value="TreeGrafter"/>
</dbReference>
<dbReference type="CDD" id="cd13258">
    <property type="entry name" value="PH_PLEKHJ1"/>
    <property type="match status" value="1"/>
</dbReference>
<keyword evidence="6" id="KW-1185">Reference proteome</keyword>
<proteinExistence type="predicted"/>
<dbReference type="EMBL" id="JACSDZ010000006">
    <property type="protein sequence ID" value="KAF7401300.1"/>
    <property type="molecule type" value="Genomic_DNA"/>
</dbReference>
<dbReference type="GO" id="GO:0005829">
    <property type="term" value="C:cytosol"/>
    <property type="evidence" value="ECO:0007669"/>
    <property type="project" value="GOC"/>
</dbReference>
<comment type="caution">
    <text evidence="5">The sequence shown here is derived from an EMBL/GenBank/DDBJ whole genome shotgun (WGS) entry which is preliminary data.</text>
</comment>
<evidence type="ECO:0000259" key="4">
    <source>
        <dbReference type="PROSITE" id="PS50003"/>
    </source>
</evidence>
<feature type="domain" description="PH" evidence="4">
    <location>
        <begin position="15"/>
        <end position="116"/>
    </location>
</feature>
<evidence type="ECO:0000256" key="1">
    <source>
        <dbReference type="ARBA" id="ARBA00041004"/>
    </source>
</evidence>
<gene>
    <name evidence="5" type="ORF">HZH68_007120</name>
</gene>
<dbReference type="GO" id="GO:0005802">
    <property type="term" value="C:trans-Golgi network"/>
    <property type="evidence" value="ECO:0007669"/>
    <property type="project" value="TreeGrafter"/>
</dbReference>
<organism evidence="5 6">
    <name type="scientific">Vespula germanica</name>
    <name type="common">German yellow jacket</name>
    <name type="synonym">Paravespula germanica</name>
    <dbReference type="NCBI Taxonomy" id="30212"/>
    <lineage>
        <taxon>Eukaryota</taxon>
        <taxon>Metazoa</taxon>
        <taxon>Ecdysozoa</taxon>
        <taxon>Arthropoda</taxon>
        <taxon>Hexapoda</taxon>
        <taxon>Insecta</taxon>
        <taxon>Pterygota</taxon>
        <taxon>Neoptera</taxon>
        <taxon>Endopterygota</taxon>
        <taxon>Hymenoptera</taxon>
        <taxon>Apocrita</taxon>
        <taxon>Aculeata</taxon>
        <taxon>Vespoidea</taxon>
        <taxon>Vespidae</taxon>
        <taxon>Vespinae</taxon>
        <taxon>Vespula</taxon>
    </lineage>
</organism>
<dbReference type="SMART" id="SM00233">
    <property type="entry name" value="PH"/>
    <property type="match status" value="1"/>
</dbReference>
<accession>A0A834N9Z6</accession>
<dbReference type="GO" id="GO:0005769">
    <property type="term" value="C:early endosome"/>
    <property type="evidence" value="ECO:0007669"/>
    <property type="project" value="TreeGrafter"/>
</dbReference>
<dbReference type="PANTHER" id="PTHR22902">
    <property type="entry name" value="SESQUIPEDALIAN"/>
    <property type="match status" value="1"/>
</dbReference>